<dbReference type="PROSITE" id="PS51257">
    <property type="entry name" value="PROKAR_LIPOPROTEIN"/>
    <property type="match status" value="1"/>
</dbReference>
<comment type="caution">
    <text evidence="4">The sequence shown here is derived from an EMBL/GenBank/DDBJ whole genome shotgun (WGS) entry which is preliminary data.</text>
</comment>
<keyword evidence="2" id="KW-0472">Membrane</keyword>
<keyword evidence="5" id="KW-1185">Reference proteome</keyword>
<sequence>MRKMVLLPAALALGLAGCSNDSMTPGGRDVLIGGAGGALAGAAIGSFTANAGVGALIGAGVGVVGGYLWNQHQVAERQAAERRQQQLDAAYQRGVQTGERQRNTAPTTTTTPR</sequence>
<feature type="transmembrane region" description="Helical" evidence="2">
    <location>
        <begin position="44"/>
        <end position="69"/>
    </location>
</feature>
<dbReference type="Proteomes" id="UP000698752">
    <property type="component" value="Unassembled WGS sequence"/>
</dbReference>
<name>A0ABS5EEC3_9PROT</name>
<evidence type="ECO:0000313" key="4">
    <source>
        <dbReference type="EMBL" id="MBR0649364.1"/>
    </source>
</evidence>
<organism evidence="4 5">
    <name type="scientific">Neoroseomonas terrae</name>
    <dbReference type="NCBI Taxonomy" id="424799"/>
    <lineage>
        <taxon>Bacteria</taxon>
        <taxon>Pseudomonadati</taxon>
        <taxon>Pseudomonadota</taxon>
        <taxon>Alphaproteobacteria</taxon>
        <taxon>Acetobacterales</taxon>
        <taxon>Acetobacteraceae</taxon>
        <taxon>Neoroseomonas</taxon>
    </lineage>
</organism>
<keyword evidence="2" id="KW-1133">Transmembrane helix</keyword>
<protein>
    <recommendedName>
        <fullName evidence="3">Glycine zipper domain-containing protein</fullName>
    </recommendedName>
</protein>
<dbReference type="Pfam" id="PF13488">
    <property type="entry name" value="Gly-zipper_Omp"/>
    <property type="match status" value="1"/>
</dbReference>
<evidence type="ECO:0000259" key="3">
    <source>
        <dbReference type="Pfam" id="PF13488"/>
    </source>
</evidence>
<dbReference type="RefSeq" id="WP_211867275.1">
    <property type="nucleotide sequence ID" value="NZ_JAAEDI010000006.1"/>
</dbReference>
<feature type="compositionally biased region" description="Low complexity" evidence="1">
    <location>
        <begin position="104"/>
        <end position="113"/>
    </location>
</feature>
<evidence type="ECO:0000313" key="5">
    <source>
        <dbReference type="Proteomes" id="UP000698752"/>
    </source>
</evidence>
<evidence type="ECO:0000256" key="1">
    <source>
        <dbReference type="SAM" id="MobiDB-lite"/>
    </source>
</evidence>
<accession>A0ABS5EEC3</accession>
<feature type="region of interest" description="Disordered" evidence="1">
    <location>
        <begin position="77"/>
        <end position="113"/>
    </location>
</feature>
<dbReference type="EMBL" id="JAAEDI010000006">
    <property type="protein sequence ID" value="MBR0649364.1"/>
    <property type="molecule type" value="Genomic_DNA"/>
</dbReference>
<gene>
    <name evidence="4" type="ORF">GXW78_06800</name>
</gene>
<evidence type="ECO:0000256" key="2">
    <source>
        <dbReference type="SAM" id="Phobius"/>
    </source>
</evidence>
<dbReference type="InterPro" id="IPR039567">
    <property type="entry name" value="Gly-zipper"/>
</dbReference>
<proteinExistence type="predicted"/>
<keyword evidence="2" id="KW-0812">Transmembrane</keyword>
<feature type="domain" description="Glycine zipper" evidence="3">
    <location>
        <begin position="32"/>
        <end position="72"/>
    </location>
</feature>
<reference evidence="5" key="1">
    <citation type="journal article" date="2021" name="Syst. Appl. Microbiol.">
        <title>Roseomonas hellenica sp. nov., isolated from roots of wild-growing Alkanna tinctoria.</title>
        <authorList>
            <person name="Rat A."/>
            <person name="Naranjo H.D."/>
            <person name="Lebbe L."/>
            <person name="Cnockaert M."/>
            <person name="Krigas N."/>
            <person name="Grigoriadou K."/>
            <person name="Maloupa E."/>
            <person name="Willems A."/>
        </authorList>
    </citation>
    <scope>NUCLEOTIDE SEQUENCE [LARGE SCALE GENOMIC DNA]</scope>
    <source>
        <strain evidence="5">LMG 31159</strain>
    </source>
</reference>